<organism evidence="1 2">
    <name type="scientific">Hygrophoropsis aurantiaca</name>
    <dbReference type="NCBI Taxonomy" id="72124"/>
    <lineage>
        <taxon>Eukaryota</taxon>
        <taxon>Fungi</taxon>
        <taxon>Dikarya</taxon>
        <taxon>Basidiomycota</taxon>
        <taxon>Agaricomycotina</taxon>
        <taxon>Agaricomycetes</taxon>
        <taxon>Agaricomycetidae</taxon>
        <taxon>Boletales</taxon>
        <taxon>Coniophorineae</taxon>
        <taxon>Hygrophoropsidaceae</taxon>
        <taxon>Hygrophoropsis</taxon>
    </lineage>
</organism>
<accession>A0ACB8AMU8</accession>
<gene>
    <name evidence="1" type="ORF">BJ138DRAFT_1177308</name>
</gene>
<protein>
    <submittedName>
        <fullName evidence="1">Uncharacterized protein</fullName>
    </submittedName>
</protein>
<feature type="non-terminal residue" evidence="1">
    <location>
        <position position="228"/>
    </location>
</feature>
<comment type="caution">
    <text evidence="1">The sequence shown here is derived from an EMBL/GenBank/DDBJ whole genome shotgun (WGS) entry which is preliminary data.</text>
</comment>
<reference evidence="1" key="1">
    <citation type="journal article" date="2021" name="New Phytol.">
        <title>Evolutionary innovations through gain and loss of genes in the ectomycorrhizal Boletales.</title>
        <authorList>
            <person name="Wu G."/>
            <person name="Miyauchi S."/>
            <person name="Morin E."/>
            <person name="Kuo A."/>
            <person name="Drula E."/>
            <person name="Varga T."/>
            <person name="Kohler A."/>
            <person name="Feng B."/>
            <person name="Cao Y."/>
            <person name="Lipzen A."/>
            <person name="Daum C."/>
            <person name="Hundley H."/>
            <person name="Pangilinan J."/>
            <person name="Johnson J."/>
            <person name="Barry K."/>
            <person name="LaButti K."/>
            <person name="Ng V."/>
            <person name="Ahrendt S."/>
            <person name="Min B."/>
            <person name="Choi I.G."/>
            <person name="Park H."/>
            <person name="Plett J.M."/>
            <person name="Magnuson J."/>
            <person name="Spatafora J.W."/>
            <person name="Nagy L.G."/>
            <person name="Henrissat B."/>
            <person name="Grigoriev I.V."/>
            <person name="Yang Z.L."/>
            <person name="Xu J."/>
            <person name="Martin F.M."/>
        </authorList>
    </citation>
    <scope>NUCLEOTIDE SEQUENCE</scope>
    <source>
        <strain evidence="1">ATCC 28755</strain>
    </source>
</reference>
<evidence type="ECO:0000313" key="1">
    <source>
        <dbReference type="EMBL" id="KAH7914510.1"/>
    </source>
</evidence>
<proteinExistence type="predicted"/>
<sequence length="228" mass="25061">MPLEESDDEFGCDFDGIDFSAIPGLNGLVAQPTNPPVIVSDRPPNRDRRSSSRSSSSYGLDDELDSDLLAAADALEARALTTTSKLDCQSSDLPHDTHKRPCTTPLTSPSAAKKGKRREDGDNCVQVILENFENELTCPICCDIFVAAHISNPCGHTCCGQCAYEWVSQTKYSPTCTVCRTKLVKSLPLIPNFSVDNLVQQYLRAWAKSGQSDWQANGVKMNDWNERL</sequence>
<evidence type="ECO:0000313" key="2">
    <source>
        <dbReference type="Proteomes" id="UP000790377"/>
    </source>
</evidence>
<dbReference type="Proteomes" id="UP000790377">
    <property type="component" value="Unassembled WGS sequence"/>
</dbReference>
<dbReference type="EMBL" id="MU267613">
    <property type="protein sequence ID" value="KAH7914510.1"/>
    <property type="molecule type" value="Genomic_DNA"/>
</dbReference>
<keyword evidence="2" id="KW-1185">Reference proteome</keyword>
<name>A0ACB8AMU8_9AGAM</name>